<dbReference type="RefSeq" id="WP_209359295.1">
    <property type="nucleotide sequence ID" value="NZ_JAGISH010000001.1"/>
</dbReference>
<comment type="caution">
    <text evidence="1">The sequence shown here is derived from an EMBL/GenBank/DDBJ whole genome shotgun (WGS) entry which is preliminary data.</text>
</comment>
<dbReference type="Proteomes" id="UP000675940">
    <property type="component" value="Unassembled WGS sequence"/>
</dbReference>
<name>A0A940MR53_9RHOB</name>
<dbReference type="AlphaFoldDB" id="A0A940MR53"/>
<evidence type="ECO:0000313" key="2">
    <source>
        <dbReference type="Proteomes" id="UP000675940"/>
    </source>
</evidence>
<sequence>MPLLNRVDPFGHITAHAARGTRMGNRGILHDEAGTVVRIHAHQNWVCCLTSFKGRKRALMQPGHYTELFFLDEATALAAGHRPCGECQRDRYRAYAGLWVKVHALPEGVPVPRAIDRALHRARISHRRKVTFEAKASDLPEGTMVAVADVAFLLWKGRVWRWSFEGYTEADALPLTVTVLTPAPSVAVLRAGYVPETCIPP</sequence>
<proteinExistence type="predicted"/>
<protein>
    <submittedName>
        <fullName evidence="1">Uncharacterized protein</fullName>
    </submittedName>
</protein>
<evidence type="ECO:0000313" key="1">
    <source>
        <dbReference type="EMBL" id="MBP0481529.1"/>
    </source>
</evidence>
<organism evidence="1 2">
    <name type="scientific">Sagittula salina</name>
    <dbReference type="NCBI Taxonomy" id="2820268"/>
    <lineage>
        <taxon>Bacteria</taxon>
        <taxon>Pseudomonadati</taxon>
        <taxon>Pseudomonadota</taxon>
        <taxon>Alphaproteobacteria</taxon>
        <taxon>Rhodobacterales</taxon>
        <taxon>Roseobacteraceae</taxon>
        <taxon>Sagittula</taxon>
    </lineage>
</organism>
<accession>A0A940MR53</accession>
<dbReference type="EMBL" id="JAGISH010000001">
    <property type="protein sequence ID" value="MBP0481529.1"/>
    <property type="molecule type" value="Genomic_DNA"/>
</dbReference>
<keyword evidence="2" id="KW-1185">Reference proteome</keyword>
<gene>
    <name evidence="1" type="ORF">J5474_03360</name>
</gene>
<reference evidence="1" key="1">
    <citation type="submission" date="2021-03" db="EMBL/GenBank/DDBJ databases">
        <title>Sagittula salina sp. nov. strain M10.9X isolated from the marine waste.</title>
        <authorList>
            <person name="Satari L."/>
            <person name="Molina-Menor E."/>
            <person name="Vidal-Verdu A."/>
            <person name="Pascual J."/>
            <person name="Pereto J."/>
            <person name="Porcar M."/>
        </authorList>
    </citation>
    <scope>NUCLEOTIDE SEQUENCE</scope>
    <source>
        <strain evidence="1">M10.9X</strain>
    </source>
</reference>